<feature type="repeat" description="TPR" evidence="3">
    <location>
        <begin position="255"/>
        <end position="288"/>
    </location>
</feature>
<dbReference type="AlphaFoldDB" id="A0AAW0K9Y2"/>
<proteinExistence type="predicted"/>
<dbReference type="InterPro" id="IPR050498">
    <property type="entry name" value="Ycf3"/>
</dbReference>
<dbReference type="InterPro" id="IPR019734">
    <property type="entry name" value="TPR_rpt"/>
</dbReference>
<protein>
    <submittedName>
        <fullName evidence="4">Uncharacterized protein</fullName>
    </submittedName>
</protein>
<dbReference type="PROSITE" id="PS50005">
    <property type="entry name" value="TPR"/>
    <property type="match status" value="1"/>
</dbReference>
<evidence type="ECO:0000256" key="2">
    <source>
        <dbReference type="ARBA" id="ARBA00022803"/>
    </source>
</evidence>
<reference evidence="4 5" key="1">
    <citation type="journal article" date="2023" name="bioRxiv">
        <title>Conserved and derived expression patterns and positive selection on dental genes reveal complex evolutionary context of ever-growing rodent molars.</title>
        <authorList>
            <person name="Calamari Z.T."/>
            <person name="Song A."/>
            <person name="Cohen E."/>
            <person name="Akter M."/>
            <person name="Roy R.D."/>
            <person name="Hallikas O."/>
            <person name="Christensen M.M."/>
            <person name="Li P."/>
            <person name="Marangoni P."/>
            <person name="Jernvall J."/>
            <person name="Klein O.D."/>
        </authorList>
    </citation>
    <scope>NUCLEOTIDE SEQUENCE [LARGE SCALE GENOMIC DNA]</scope>
    <source>
        <strain evidence="4">V071</strain>
    </source>
</reference>
<evidence type="ECO:0000256" key="1">
    <source>
        <dbReference type="ARBA" id="ARBA00022737"/>
    </source>
</evidence>
<evidence type="ECO:0000256" key="3">
    <source>
        <dbReference type="PROSITE-ProRule" id="PRU00339"/>
    </source>
</evidence>
<accession>A0AAW0K9Y2</accession>
<feature type="non-terminal residue" evidence="4">
    <location>
        <position position="290"/>
    </location>
</feature>
<comment type="caution">
    <text evidence="4">The sequence shown here is derived from an EMBL/GenBank/DDBJ whole genome shotgun (WGS) entry which is preliminary data.</text>
</comment>
<dbReference type="EMBL" id="JBBHLL010000001">
    <property type="protein sequence ID" value="KAK7835982.1"/>
    <property type="molecule type" value="Genomic_DNA"/>
</dbReference>
<sequence>MYFHLCFLMKRSNSTVELQKEGTPPPFIVKDDVDSNLKQLLFQKRKELERQLAKQRGIFDPFIKGSLETMDESGSLKCLSYSLVEASRKAGITYIVYPSKKKKRWRKGNKFQKLGLVYEQLSKPPKKLERSTSHGILPEQKKFFLKVPLYERQIRSPSVPVVLNFDQFVQSKGGIPENTDPRTWAIELFAKDKPQKTPAPVTYVHKEVPEPVIELPKLELTDHIKCDLPQEVIKYYESEVERLTQEIKNEKRIPVFAYCRRGAIYRKLGKLQSAMSDLQETIFLEPLFLN</sequence>
<keyword evidence="5" id="KW-1185">Reference proteome</keyword>
<keyword evidence="1" id="KW-0677">Repeat</keyword>
<gene>
    <name evidence="4" type="ORF">U0070_004073</name>
</gene>
<name>A0AAW0K9Y2_MYOGA</name>
<dbReference type="PANTHER" id="PTHR44858:SF1">
    <property type="entry name" value="UDP-N-ACETYLGLUCOSAMINE--PEPTIDE N-ACETYLGLUCOSAMINYLTRANSFERASE SPINDLY-RELATED"/>
    <property type="match status" value="1"/>
</dbReference>
<dbReference type="Proteomes" id="UP001488838">
    <property type="component" value="Unassembled WGS sequence"/>
</dbReference>
<organism evidence="4 5">
    <name type="scientific">Myodes glareolus</name>
    <name type="common">Bank vole</name>
    <name type="synonym">Clethrionomys glareolus</name>
    <dbReference type="NCBI Taxonomy" id="447135"/>
    <lineage>
        <taxon>Eukaryota</taxon>
        <taxon>Metazoa</taxon>
        <taxon>Chordata</taxon>
        <taxon>Craniata</taxon>
        <taxon>Vertebrata</taxon>
        <taxon>Euteleostomi</taxon>
        <taxon>Mammalia</taxon>
        <taxon>Eutheria</taxon>
        <taxon>Euarchontoglires</taxon>
        <taxon>Glires</taxon>
        <taxon>Rodentia</taxon>
        <taxon>Myomorpha</taxon>
        <taxon>Muroidea</taxon>
        <taxon>Cricetidae</taxon>
        <taxon>Arvicolinae</taxon>
        <taxon>Myodes</taxon>
    </lineage>
</organism>
<dbReference type="PANTHER" id="PTHR44858">
    <property type="entry name" value="TETRATRICOPEPTIDE REPEAT PROTEIN 6"/>
    <property type="match status" value="1"/>
</dbReference>
<evidence type="ECO:0000313" key="4">
    <source>
        <dbReference type="EMBL" id="KAK7835982.1"/>
    </source>
</evidence>
<dbReference type="InterPro" id="IPR011990">
    <property type="entry name" value="TPR-like_helical_dom_sf"/>
</dbReference>
<dbReference type="Gene3D" id="1.25.40.10">
    <property type="entry name" value="Tetratricopeptide repeat domain"/>
    <property type="match status" value="1"/>
</dbReference>
<evidence type="ECO:0000313" key="5">
    <source>
        <dbReference type="Proteomes" id="UP001488838"/>
    </source>
</evidence>
<keyword evidence="2 3" id="KW-0802">TPR repeat</keyword>